<dbReference type="PANTHER" id="PTHR33778:SF1">
    <property type="entry name" value="MAGNESIUM TRANSPORTER YHID-RELATED"/>
    <property type="match status" value="1"/>
</dbReference>
<evidence type="ECO:0000256" key="2">
    <source>
        <dbReference type="ARBA" id="ARBA00009298"/>
    </source>
</evidence>
<dbReference type="PRINTS" id="PR01837">
    <property type="entry name" value="MGTCSAPBPROT"/>
</dbReference>
<feature type="transmembrane region" description="Helical" evidence="7">
    <location>
        <begin position="61"/>
        <end position="79"/>
    </location>
</feature>
<dbReference type="PANTHER" id="PTHR33778">
    <property type="entry name" value="PROTEIN MGTC"/>
    <property type="match status" value="1"/>
</dbReference>
<dbReference type="GO" id="GO:0005886">
    <property type="term" value="C:plasma membrane"/>
    <property type="evidence" value="ECO:0007669"/>
    <property type="project" value="UniProtKB-SubCell"/>
</dbReference>
<evidence type="ECO:0000256" key="3">
    <source>
        <dbReference type="ARBA" id="ARBA00022475"/>
    </source>
</evidence>
<keyword evidence="6 7" id="KW-0472">Membrane</keyword>
<dbReference type="AlphaFoldDB" id="A0A2H0N6F1"/>
<keyword evidence="4 7" id="KW-0812">Transmembrane</keyword>
<dbReference type="InterPro" id="IPR049177">
    <property type="entry name" value="MgtC_SapB_SrpB_YhiD_N"/>
</dbReference>
<keyword evidence="5 7" id="KW-1133">Transmembrane helix</keyword>
<sequence length="131" mass="13925">MDIKILITEILLSIFLGGSLGWQRQHIGKTAGFRTFAIITVASMLVTRLSSQAFGQDPARVAAQILTGIGFIGAGIIIHKKDTVEGLTTAAGFWAAAAIGMAIGAGWYIESIIVTISLFLLLVLPDKKIIK</sequence>
<reference evidence="9 10" key="1">
    <citation type="submission" date="2017-09" db="EMBL/GenBank/DDBJ databases">
        <title>Depth-based differentiation of microbial function through sediment-hosted aquifers and enrichment of novel symbionts in the deep terrestrial subsurface.</title>
        <authorList>
            <person name="Probst A.J."/>
            <person name="Ladd B."/>
            <person name="Jarett J.K."/>
            <person name="Geller-Mcgrath D.E."/>
            <person name="Sieber C.M."/>
            <person name="Emerson J.B."/>
            <person name="Anantharaman K."/>
            <person name="Thomas B.C."/>
            <person name="Malmstrom R."/>
            <person name="Stieglmeier M."/>
            <person name="Klingl A."/>
            <person name="Woyke T."/>
            <person name="Ryan C.M."/>
            <person name="Banfield J.F."/>
        </authorList>
    </citation>
    <scope>NUCLEOTIDE SEQUENCE [LARGE SCALE GENOMIC DNA]</scope>
    <source>
        <strain evidence="9">CG11_big_fil_rev_8_21_14_0_20_39_34</strain>
    </source>
</reference>
<evidence type="ECO:0000256" key="1">
    <source>
        <dbReference type="ARBA" id="ARBA00004651"/>
    </source>
</evidence>
<dbReference type="Pfam" id="PF02308">
    <property type="entry name" value="MgtC"/>
    <property type="match status" value="1"/>
</dbReference>
<evidence type="ECO:0000313" key="10">
    <source>
        <dbReference type="Proteomes" id="UP000229600"/>
    </source>
</evidence>
<accession>A0A2H0N6F1</accession>
<evidence type="ECO:0000256" key="4">
    <source>
        <dbReference type="ARBA" id="ARBA00022692"/>
    </source>
</evidence>
<name>A0A2H0N6F1_9BACT</name>
<evidence type="ECO:0000259" key="8">
    <source>
        <dbReference type="Pfam" id="PF02308"/>
    </source>
</evidence>
<feature type="transmembrane region" description="Helical" evidence="7">
    <location>
        <begin position="31"/>
        <end position="49"/>
    </location>
</feature>
<proteinExistence type="inferred from homology"/>
<feature type="transmembrane region" description="Helical" evidence="7">
    <location>
        <begin position="91"/>
        <end position="124"/>
    </location>
</feature>
<organism evidence="9 10">
    <name type="scientific">Candidatus Magasanikbacteria bacterium CG11_big_fil_rev_8_21_14_0_20_39_34</name>
    <dbReference type="NCBI Taxonomy" id="1974653"/>
    <lineage>
        <taxon>Bacteria</taxon>
        <taxon>Candidatus Magasanikiibacteriota</taxon>
    </lineage>
</organism>
<feature type="domain" description="MgtC/SapB/SrpB/YhiD N-terminal" evidence="8">
    <location>
        <begin position="10"/>
        <end position="124"/>
    </location>
</feature>
<keyword evidence="3" id="KW-1003">Cell membrane</keyword>
<evidence type="ECO:0000256" key="5">
    <source>
        <dbReference type="ARBA" id="ARBA00022989"/>
    </source>
</evidence>
<dbReference type="EMBL" id="PCWN01000002">
    <property type="protein sequence ID" value="PIR04471.1"/>
    <property type="molecule type" value="Genomic_DNA"/>
</dbReference>
<protein>
    <submittedName>
        <fullName evidence="9">Magnesium transporter MgtC</fullName>
    </submittedName>
</protein>
<gene>
    <name evidence="9" type="ORF">COV59_00635</name>
</gene>
<comment type="subcellular location">
    <subcellularLocation>
        <location evidence="1">Cell membrane</location>
        <topology evidence="1">Multi-pass membrane protein</topology>
    </subcellularLocation>
</comment>
<evidence type="ECO:0000256" key="6">
    <source>
        <dbReference type="ARBA" id="ARBA00023136"/>
    </source>
</evidence>
<evidence type="ECO:0000313" key="9">
    <source>
        <dbReference type="EMBL" id="PIR04471.1"/>
    </source>
</evidence>
<dbReference type="Proteomes" id="UP000229600">
    <property type="component" value="Unassembled WGS sequence"/>
</dbReference>
<comment type="caution">
    <text evidence="9">The sequence shown here is derived from an EMBL/GenBank/DDBJ whole genome shotgun (WGS) entry which is preliminary data.</text>
</comment>
<dbReference type="InterPro" id="IPR003416">
    <property type="entry name" value="MgtC/SapB/SrpB/YhiD_fam"/>
</dbReference>
<comment type="similarity">
    <text evidence="2">Belongs to the MgtC/SapB family.</text>
</comment>
<evidence type="ECO:0000256" key="7">
    <source>
        <dbReference type="SAM" id="Phobius"/>
    </source>
</evidence>